<evidence type="ECO:0000313" key="1">
    <source>
        <dbReference type="EMBL" id="MBP1931808.1"/>
    </source>
</evidence>
<dbReference type="RefSeq" id="WP_209809892.1">
    <property type="nucleotide sequence ID" value="NZ_JAGGKT010000004.1"/>
</dbReference>
<dbReference type="Proteomes" id="UP001519343">
    <property type="component" value="Unassembled WGS sequence"/>
</dbReference>
<keyword evidence="2" id="KW-1185">Reference proteome</keyword>
<organism evidence="1 2">
    <name type="scientific">Ammoniphilus resinae</name>
    <dbReference type="NCBI Taxonomy" id="861532"/>
    <lineage>
        <taxon>Bacteria</taxon>
        <taxon>Bacillati</taxon>
        <taxon>Bacillota</taxon>
        <taxon>Bacilli</taxon>
        <taxon>Bacillales</taxon>
        <taxon>Paenibacillaceae</taxon>
        <taxon>Aneurinibacillus group</taxon>
        <taxon>Ammoniphilus</taxon>
    </lineage>
</organism>
<name>A0ABS4GNF7_9BACL</name>
<dbReference type="EMBL" id="JAGGKT010000004">
    <property type="protein sequence ID" value="MBP1931808.1"/>
    <property type="molecule type" value="Genomic_DNA"/>
</dbReference>
<gene>
    <name evidence="1" type="ORF">J2Z37_001809</name>
</gene>
<reference evidence="1 2" key="1">
    <citation type="submission" date="2021-03" db="EMBL/GenBank/DDBJ databases">
        <title>Genomic Encyclopedia of Type Strains, Phase IV (KMG-IV): sequencing the most valuable type-strain genomes for metagenomic binning, comparative biology and taxonomic classification.</title>
        <authorList>
            <person name="Goeker M."/>
        </authorList>
    </citation>
    <scope>NUCLEOTIDE SEQUENCE [LARGE SCALE GENOMIC DNA]</scope>
    <source>
        <strain evidence="1 2">DSM 24738</strain>
    </source>
</reference>
<comment type="caution">
    <text evidence="1">The sequence shown here is derived from an EMBL/GenBank/DDBJ whole genome shotgun (WGS) entry which is preliminary data.</text>
</comment>
<sequence>MSDDIKTLSDQVFTPSLLNKRERMKELLVSEFEGKSILYQIIQDRGELHNIFTEPILDMDPRILYSTQEVAEICETPTYNINNKRKEFTEYVNPQIIGGPNSRNWKHDYIAVFKLKMIDYLTGQDGLYTLKQIKQLLYGHYQDDTEAAPLETMYQMINQLGQAFNGLSPEEIQRVFKVMASDQFQNLISNDKAKNPILIQNYKLEELEQRLALIPGETEFENRVKAIENQLSDFQSRQMEEIDQKLSSIQSGGDFKERLLKIEEQMAKTQVDQELVIQKCTKLLDQIKSSDLTFDEKERLLSQFDEIETNHNDFLDIVRIYKDSANERLRFLAQEKRELDVIAIKEKAFSLYEKTLDDELSAEERETALSELTRLKDEHRDIRADIMIYVMQARKIRKIEDQAKNQSEKKEGFFARIFSGLKSK</sequence>
<accession>A0ABS4GNF7</accession>
<protein>
    <submittedName>
        <fullName evidence="1">Uncharacterized protein</fullName>
    </submittedName>
</protein>
<evidence type="ECO:0000313" key="2">
    <source>
        <dbReference type="Proteomes" id="UP001519343"/>
    </source>
</evidence>
<proteinExistence type="predicted"/>